<feature type="compositionally biased region" description="Basic and acidic residues" evidence="1">
    <location>
        <begin position="14"/>
        <end position="61"/>
    </location>
</feature>
<organism evidence="2 3">
    <name type="scientific">Bifidobacterium catenulatum DSM 16992 = JCM 1194 = LMG 11043</name>
    <dbReference type="NCBI Taxonomy" id="566552"/>
    <lineage>
        <taxon>Bacteria</taxon>
        <taxon>Bacillati</taxon>
        <taxon>Actinomycetota</taxon>
        <taxon>Actinomycetes</taxon>
        <taxon>Bifidobacteriales</taxon>
        <taxon>Bifidobacteriaceae</taxon>
        <taxon>Bifidobacterium</taxon>
    </lineage>
</organism>
<evidence type="ECO:0000256" key="1">
    <source>
        <dbReference type="SAM" id="MobiDB-lite"/>
    </source>
</evidence>
<dbReference type="Proteomes" id="UP000035061">
    <property type="component" value="Chromosome"/>
</dbReference>
<evidence type="ECO:0000313" key="2">
    <source>
        <dbReference type="EMBL" id="BAR01772.1"/>
    </source>
</evidence>
<sequence length="138" mass="15502">MDDEHEDDDENDDDSRTERDASAGEPSHGVDEERAGEPVTADEKPSRDVGDQPDEGGERQGEITQPNDEELVRAISMLVQSGISESYSGMLPRPSDFNKYPADIQERMCRWNDAFTVDESNRQNQLVKAEIDQSRKGM</sequence>
<feature type="compositionally biased region" description="Acidic residues" evidence="1">
    <location>
        <begin position="1"/>
        <end position="13"/>
    </location>
</feature>
<name>A0ABN5V3I8_9BIFI</name>
<dbReference type="EMBL" id="AP012325">
    <property type="protein sequence ID" value="BAR01772.1"/>
    <property type="molecule type" value="Genomic_DNA"/>
</dbReference>
<dbReference type="GeneID" id="45583657"/>
<reference evidence="2 3" key="1">
    <citation type="submission" date="2012-02" db="EMBL/GenBank/DDBJ databases">
        <title>Complete genome sequence of Bifidobacterium catenulatum JCM 1194.</title>
        <authorList>
            <person name="Toh H."/>
            <person name="Oshima K."/>
            <person name="Morita H."/>
            <person name="Hattori M."/>
        </authorList>
    </citation>
    <scope>NUCLEOTIDE SEQUENCE [LARGE SCALE GENOMIC DNA]</scope>
    <source>
        <strain evidence="2 3">JCM 1194</strain>
    </source>
</reference>
<dbReference type="RefSeq" id="WP_003835012.1">
    <property type="nucleotide sequence ID" value="NZ_ABXY01000011.1"/>
</dbReference>
<gene>
    <name evidence="2" type="ORF">BBCT_0804</name>
</gene>
<keyword evidence="3" id="KW-1185">Reference proteome</keyword>
<evidence type="ECO:0000313" key="3">
    <source>
        <dbReference type="Proteomes" id="UP000035061"/>
    </source>
</evidence>
<accession>A0ABN5V3I8</accession>
<protein>
    <submittedName>
        <fullName evidence="2">Uncharacterized protein</fullName>
    </submittedName>
</protein>
<feature type="region of interest" description="Disordered" evidence="1">
    <location>
        <begin position="1"/>
        <end position="71"/>
    </location>
</feature>
<proteinExistence type="predicted"/>